<evidence type="ECO:0000313" key="3">
    <source>
        <dbReference type="Proteomes" id="UP000278222"/>
    </source>
</evidence>
<organism evidence="2 3">
    <name type="scientific">Stella humosa</name>
    <dbReference type="NCBI Taxonomy" id="94"/>
    <lineage>
        <taxon>Bacteria</taxon>
        <taxon>Pseudomonadati</taxon>
        <taxon>Pseudomonadota</taxon>
        <taxon>Alphaproteobacteria</taxon>
        <taxon>Rhodospirillales</taxon>
        <taxon>Stellaceae</taxon>
        <taxon>Stella</taxon>
    </lineage>
</organism>
<name>A0A3N1M9X9_9PROT</name>
<dbReference type="PANTHER" id="PTHR43975:SF2">
    <property type="entry name" value="EG:BACR7A4.14 PROTEIN-RELATED"/>
    <property type="match status" value="1"/>
</dbReference>
<evidence type="ECO:0000256" key="1">
    <source>
        <dbReference type="RuleBase" id="RU000363"/>
    </source>
</evidence>
<dbReference type="PANTHER" id="PTHR43975">
    <property type="entry name" value="ZGC:101858"/>
    <property type="match status" value="1"/>
</dbReference>
<accession>A0A3N1M9X9</accession>
<comment type="similarity">
    <text evidence="1">Belongs to the short-chain dehydrogenases/reductases (SDR) family.</text>
</comment>
<gene>
    <name evidence="2" type="ORF">EDC65_1834</name>
</gene>
<comment type="caution">
    <text evidence="2">The sequence shown here is derived from an EMBL/GenBank/DDBJ whole genome shotgun (WGS) entry which is preliminary data.</text>
</comment>
<dbReference type="Pfam" id="PF00106">
    <property type="entry name" value="adh_short"/>
    <property type="match status" value="1"/>
</dbReference>
<dbReference type="Gene3D" id="3.40.50.720">
    <property type="entry name" value="NAD(P)-binding Rossmann-like Domain"/>
    <property type="match status" value="1"/>
</dbReference>
<dbReference type="EMBL" id="RJKX01000013">
    <property type="protein sequence ID" value="ROQ00039.1"/>
    <property type="molecule type" value="Genomic_DNA"/>
</dbReference>
<keyword evidence="3" id="KW-1185">Reference proteome</keyword>
<sequence>MADGEQGRVAMISGANRGIGNAVARRLHAEGYRLSLGVRRPSAFTDRAGLEGGADVELFAYEAAEAAHAPRWVEQTMARFGRIDVLVNNAGIHRNVTLESGTDAELDELLDINVKAPFRMIRAALPHLKASGSGRVVNISSMSGKRVRNLAVGYQMSKAAMVTLAHAVRRIGWDSGVRAVAVCPGYVRTDMAGGPTAPPRDQMTDPDELAGLIAAVVGLSNTGSVAELLVNCQYEHML</sequence>
<proteinExistence type="inferred from homology"/>
<evidence type="ECO:0000313" key="2">
    <source>
        <dbReference type="EMBL" id="ROQ00039.1"/>
    </source>
</evidence>
<dbReference type="PRINTS" id="PR00081">
    <property type="entry name" value="GDHRDH"/>
</dbReference>
<protein>
    <submittedName>
        <fullName evidence="2">NADP-dependent 3-hydroxy acid dehydrogenase YdfG</fullName>
    </submittedName>
</protein>
<dbReference type="AlphaFoldDB" id="A0A3N1M9X9"/>
<dbReference type="PRINTS" id="PR00080">
    <property type="entry name" value="SDRFAMILY"/>
</dbReference>
<dbReference type="Proteomes" id="UP000278222">
    <property type="component" value="Unassembled WGS sequence"/>
</dbReference>
<dbReference type="InterPro" id="IPR036291">
    <property type="entry name" value="NAD(P)-bd_dom_sf"/>
</dbReference>
<dbReference type="RefSeq" id="WP_197735807.1">
    <property type="nucleotide sequence ID" value="NZ_AP019700.1"/>
</dbReference>
<dbReference type="InterPro" id="IPR002347">
    <property type="entry name" value="SDR_fam"/>
</dbReference>
<reference evidence="2 3" key="1">
    <citation type="submission" date="2018-11" db="EMBL/GenBank/DDBJ databases">
        <title>Genomic Encyclopedia of Type Strains, Phase IV (KMG-IV): sequencing the most valuable type-strain genomes for metagenomic binning, comparative biology and taxonomic classification.</title>
        <authorList>
            <person name="Goeker M."/>
        </authorList>
    </citation>
    <scope>NUCLEOTIDE SEQUENCE [LARGE SCALE GENOMIC DNA]</scope>
    <source>
        <strain evidence="2 3">DSM 5900</strain>
    </source>
</reference>
<dbReference type="SUPFAM" id="SSF51735">
    <property type="entry name" value="NAD(P)-binding Rossmann-fold domains"/>
    <property type="match status" value="1"/>
</dbReference>